<feature type="region of interest" description="Disordered" evidence="1">
    <location>
        <begin position="66"/>
        <end position="130"/>
    </location>
</feature>
<dbReference type="InterPro" id="IPR006868">
    <property type="entry name" value="DUF630"/>
</dbReference>
<name>A0AAV8RW42_ENSVE</name>
<dbReference type="EMBL" id="JAQQAF010000001">
    <property type="protein sequence ID" value="KAJ8510654.1"/>
    <property type="molecule type" value="Genomic_DNA"/>
</dbReference>
<proteinExistence type="predicted"/>
<gene>
    <name evidence="3" type="ORF">OPV22_001088</name>
</gene>
<keyword evidence="4" id="KW-1185">Reference proteome</keyword>
<sequence>MGCTASRLENEDCVRRCKERRLLIKEAVCSRHHLASAHADYLRSLRLTGSALTRFAVGEPLAVSEHTPPVLLRSSAASASASLPPRTLHPPPPPSPPLPLPQLRPRHRHPHHFSPSPSPTVAGTPLPQAL</sequence>
<accession>A0AAV8RW42</accession>
<dbReference type="Pfam" id="PF04783">
    <property type="entry name" value="DUF630"/>
    <property type="match status" value="1"/>
</dbReference>
<protein>
    <recommendedName>
        <fullName evidence="2">DUF630 domain-containing protein</fullName>
    </recommendedName>
</protein>
<evidence type="ECO:0000313" key="3">
    <source>
        <dbReference type="EMBL" id="KAJ8510654.1"/>
    </source>
</evidence>
<feature type="compositionally biased region" description="Low complexity" evidence="1">
    <location>
        <begin position="74"/>
        <end position="86"/>
    </location>
</feature>
<dbReference type="Proteomes" id="UP001222027">
    <property type="component" value="Unassembled WGS sequence"/>
</dbReference>
<dbReference type="AlphaFoldDB" id="A0AAV8RW42"/>
<evidence type="ECO:0000259" key="2">
    <source>
        <dbReference type="Pfam" id="PF04783"/>
    </source>
</evidence>
<evidence type="ECO:0000313" key="4">
    <source>
        <dbReference type="Proteomes" id="UP001222027"/>
    </source>
</evidence>
<dbReference type="PANTHER" id="PTHR21450">
    <property type="entry name" value="PROTEIN ALTERED PHOSPHATE STARVATION RESPONSE 1"/>
    <property type="match status" value="1"/>
</dbReference>
<feature type="domain" description="DUF630" evidence="2">
    <location>
        <begin position="1"/>
        <end position="59"/>
    </location>
</feature>
<evidence type="ECO:0000256" key="1">
    <source>
        <dbReference type="SAM" id="MobiDB-lite"/>
    </source>
</evidence>
<dbReference type="PANTHER" id="PTHR21450:SF9">
    <property type="entry name" value="BZIP DOMAIN CLASS TRANSCRIPTION FACTOR (DUF630 AND DUF632)-RELATED"/>
    <property type="match status" value="1"/>
</dbReference>
<organism evidence="3 4">
    <name type="scientific">Ensete ventricosum</name>
    <name type="common">Abyssinian banana</name>
    <name type="synonym">Musa ensete</name>
    <dbReference type="NCBI Taxonomy" id="4639"/>
    <lineage>
        <taxon>Eukaryota</taxon>
        <taxon>Viridiplantae</taxon>
        <taxon>Streptophyta</taxon>
        <taxon>Embryophyta</taxon>
        <taxon>Tracheophyta</taxon>
        <taxon>Spermatophyta</taxon>
        <taxon>Magnoliopsida</taxon>
        <taxon>Liliopsida</taxon>
        <taxon>Zingiberales</taxon>
        <taxon>Musaceae</taxon>
        <taxon>Ensete</taxon>
    </lineage>
</organism>
<feature type="compositionally biased region" description="Pro residues" evidence="1">
    <location>
        <begin position="87"/>
        <end position="102"/>
    </location>
</feature>
<reference evidence="3 4" key="1">
    <citation type="submission" date="2022-12" db="EMBL/GenBank/DDBJ databases">
        <title>Chromosome-scale assembly of the Ensete ventricosum genome.</title>
        <authorList>
            <person name="Dussert Y."/>
            <person name="Stocks J."/>
            <person name="Wendawek A."/>
            <person name="Woldeyes F."/>
            <person name="Nichols R.A."/>
            <person name="Borrell J.S."/>
        </authorList>
    </citation>
    <scope>NUCLEOTIDE SEQUENCE [LARGE SCALE GENOMIC DNA]</scope>
    <source>
        <strain evidence="4">cv. Maze</strain>
        <tissue evidence="3">Seeds</tissue>
    </source>
</reference>
<comment type="caution">
    <text evidence="3">The sequence shown here is derived from an EMBL/GenBank/DDBJ whole genome shotgun (WGS) entry which is preliminary data.</text>
</comment>